<dbReference type="EMBL" id="JABSTR010000005">
    <property type="protein sequence ID" value="KAH9370992.1"/>
    <property type="molecule type" value="Genomic_DNA"/>
</dbReference>
<feature type="compositionally biased region" description="Basic and acidic residues" evidence="2">
    <location>
        <begin position="233"/>
        <end position="243"/>
    </location>
</feature>
<protein>
    <submittedName>
        <fullName evidence="3">Uncharacterized protein</fullName>
    </submittedName>
</protein>
<evidence type="ECO:0000256" key="1">
    <source>
        <dbReference type="SAM" id="Coils"/>
    </source>
</evidence>
<proteinExistence type="predicted"/>
<keyword evidence="1" id="KW-0175">Coiled coil</keyword>
<dbReference type="AlphaFoldDB" id="A0A9J6G8Y6"/>
<reference evidence="3 4" key="1">
    <citation type="journal article" date="2020" name="Cell">
        <title>Large-Scale Comparative Analyses of Tick Genomes Elucidate Their Genetic Diversity and Vector Capacities.</title>
        <authorList>
            <consortium name="Tick Genome and Microbiome Consortium (TIGMIC)"/>
            <person name="Jia N."/>
            <person name="Wang J."/>
            <person name="Shi W."/>
            <person name="Du L."/>
            <person name="Sun Y."/>
            <person name="Zhan W."/>
            <person name="Jiang J.F."/>
            <person name="Wang Q."/>
            <person name="Zhang B."/>
            <person name="Ji P."/>
            <person name="Bell-Sakyi L."/>
            <person name="Cui X.M."/>
            <person name="Yuan T.T."/>
            <person name="Jiang B.G."/>
            <person name="Yang W.F."/>
            <person name="Lam T.T."/>
            <person name="Chang Q.C."/>
            <person name="Ding S.J."/>
            <person name="Wang X.J."/>
            <person name="Zhu J.G."/>
            <person name="Ruan X.D."/>
            <person name="Zhao L."/>
            <person name="Wei J.T."/>
            <person name="Ye R.Z."/>
            <person name="Que T.C."/>
            <person name="Du C.H."/>
            <person name="Zhou Y.H."/>
            <person name="Cheng J.X."/>
            <person name="Dai P.F."/>
            <person name="Guo W.B."/>
            <person name="Han X.H."/>
            <person name="Huang E.J."/>
            <person name="Li L.F."/>
            <person name="Wei W."/>
            <person name="Gao Y.C."/>
            <person name="Liu J.Z."/>
            <person name="Shao H.Z."/>
            <person name="Wang X."/>
            <person name="Wang C.C."/>
            <person name="Yang T.C."/>
            <person name="Huo Q.B."/>
            <person name="Li W."/>
            <person name="Chen H.Y."/>
            <person name="Chen S.E."/>
            <person name="Zhou L.G."/>
            <person name="Ni X.B."/>
            <person name="Tian J.H."/>
            <person name="Sheng Y."/>
            <person name="Liu T."/>
            <person name="Pan Y.S."/>
            <person name="Xia L.Y."/>
            <person name="Li J."/>
            <person name="Zhao F."/>
            <person name="Cao W.C."/>
        </authorList>
    </citation>
    <scope>NUCLEOTIDE SEQUENCE [LARGE SCALE GENOMIC DNA]</scope>
    <source>
        <strain evidence="3">HaeL-2018</strain>
    </source>
</reference>
<evidence type="ECO:0000313" key="4">
    <source>
        <dbReference type="Proteomes" id="UP000821853"/>
    </source>
</evidence>
<comment type="caution">
    <text evidence="3">The sequence shown here is derived from an EMBL/GenBank/DDBJ whole genome shotgun (WGS) entry which is preliminary data.</text>
</comment>
<feature type="coiled-coil region" evidence="1">
    <location>
        <begin position="88"/>
        <end position="115"/>
    </location>
</feature>
<feature type="region of interest" description="Disordered" evidence="2">
    <location>
        <begin position="177"/>
        <end position="255"/>
    </location>
</feature>
<feature type="compositionally biased region" description="Basic and acidic residues" evidence="2">
    <location>
        <begin position="138"/>
        <end position="162"/>
    </location>
</feature>
<organism evidence="3 4">
    <name type="scientific">Haemaphysalis longicornis</name>
    <name type="common">Bush tick</name>
    <dbReference type="NCBI Taxonomy" id="44386"/>
    <lineage>
        <taxon>Eukaryota</taxon>
        <taxon>Metazoa</taxon>
        <taxon>Ecdysozoa</taxon>
        <taxon>Arthropoda</taxon>
        <taxon>Chelicerata</taxon>
        <taxon>Arachnida</taxon>
        <taxon>Acari</taxon>
        <taxon>Parasitiformes</taxon>
        <taxon>Ixodida</taxon>
        <taxon>Ixodoidea</taxon>
        <taxon>Ixodidae</taxon>
        <taxon>Haemaphysalinae</taxon>
        <taxon>Haemaphysalis</taxon>
    </lineage>
</organism>
<gene>
    <name evidence="3" type="ORF">HPB48_019081</name>
</gene>
<accession>A0A9J6G8Y6</accession>
<evidence type="ECO:0000313" key="3">
    <source>
        <dbReference type="EMBL" id="KAH9370992.1"/>
    </source>
</evidence>
<evidence type="ECO:0000256" key="2">
    <source>
        <dbReference type="SAM" id="MobiDB-lite"/>
    </source>
</evidence>
<dbReference type="Proteomes" id="UP000821853">
    <property type="component" value="Chromosome 3"/>
</dbReference>
<keyword evidence="4" id="KW-1185">Reference proteome</keyword>
<feature type="compositionally biased region" description="Basic and acidic residues" evidence="2">
    <location>
        <begin position="209"/>
        <end position="220"/>
    </location>
</feature>
<dbReference type="VEuPathDB" id="VectorBase:HLOH_061446"/>
<sequence>MLTAFQRNTKACLKGKTSTLMHRSSDANEHGMQLQQQCNRKCVKDSLALKPALSSHGRCGWSDDGEVQEVQPPEGFTCRVCRMMEQSGKVFQEKLDRLQEKVSELEEQVRRADAERTLVAQLVCRVELLANKLAARASNEEESWKQQKQETEPGVGSREEMSSRMVNLALSQWGRSRFERAKEETPTEGDGVDGTRDTEETAEVQEISCPEREARDERTNKGSKPPTTRKPKNREESQSREDGQFPLPKAAKCSK</sequence>
<name>A0A9J6G8Y6_HAELO</name>
<feature type="region of interest" description="Disordered" evidence="2">
    <location>
        <begin position="136"/>
        <end position="162"/>
    </location>
</feature>